<feature type="domain" description="EF-hand" evidence="4">
    <location>
        <begin position="118"/>
        <end position="153"/>
    </location>
</feature>
<dbReference type="InterPro" id="IPR018247">
    <property type="entry name" value="EF_Hand_1_Ca_BS"/>
</dbReference>
<dbReference type="EMBL" id="BAABME010000030">
    <property type="protein sequence ID" value="GAA0138688.1"/>
    <property type="molecule type" value="Genomic_DNA"/>
</dbReference>
<dbReference type="AlphaFoldDB" id="A0AAV3NIA4"/>
<evidence type="ECO:0000256" key="2">
    <source>
        <dbReference type="ARBA" id="ARBA00022737"/>
    </source>
</evidence>
<evidence type="ECO:0000256" key="1">
    <source>
        <dbReference type="ARBA" id="ARBA00022723"/>
    </source>
</evidence>
<accession>A0AAV3NIA4</accession>
<organism evidence="5 6">
    <name type="scientific">Lithospermum erythrorhizon</name>
    <name type="common">Purple gromwell</name>
    <name type="synonym">Lithospermum officinale var. erythrorhizon</name>
    <dbReference type="NCBI Taxonomy" id="34254"/>
    <lineage>
        <taxon>Eukaryota</taxon>
        <taxon>Viridiplantae</taxon>
        <taxon>Streptophyta</taxon>
        <taxon>Embryophyta</taxon>
        <taxon>Tracheophyta</taxon>
        <taxon>Spermatophyta</taxon>
        <taxon>Magnoliopsida</taxon>
        <taxon>eudicotyledons</taxon>
        <taxon>Gunneridae</taxon>
        <taxon>Pentapetalae</taxon>
        <taxon>asterids</taxon>
        <taxon>lamiids</taxon>
        <taxon>Boraginales</taxon>
        <taxon>Boraginaceae</taxon>
        <taxon>Boraginoideae</taxon>
        <taxon>Lithospermeae</taxon>
        <taxon>Lithospermum</taxon>
    </lineage>
</organism>
<evidence type="ECO:0000313" key="5">
    <source>
        <dbReference type="EMBL" id="GAA0138688.1"/>
    </source>
</evidence>
<dbReference type="Gene3D" id="1.10.238.10">
    <property type="entry name" value="EF-hand"/>
    <property type="match status" value="1"/>
</dbReference>
<dbReference type="InterPro" id="IPR039647">
    <property type="entry name" value="EF_hand_pair_protein_CML-like"/>
</dbReference>
<dbReference type="SMART" id="SM00054">
    <property type="entry name" value="EFh"/>
    <property type="match status" value="2"/>
</dbReference>
<dbReference type="SUPFAM" id="SSF47473">
    <property type="entry name" value="EF-hand"/>
    <property type="match status" value="1"/>
</dbReference>
<feature type="domain" description="EF-hand" evidence="4">
    <location>
        <begin position="156"/>
        <end position="190"/>
    </location>
</feature>
<dbReference type="FunFam" id="1.10.238.10:FF:000003">
    <property type="entry name" value="Calmodulin A"/>
    <property type="match status" value="1"/>
</dbReference>
<sequence>MKLNFENISLSTIPFGLLLLQETCDLGKKVFNYFSRSSCKASFEKSQIEIYDSSCKYLDENKNNDLGLSQKVQSLIRNEEVEIVFLRLGIFSQPGKGGNIQEKLNSDDFLNLFEEDIPRLDEVQEAFEVFDMNRDGYIDAEELQRVHLALGMKEGLEIENCRMMIRAFDENNDDLIDYQEFLRFMEHMDC</sequence>
<dbReference type="InterPro" id="IPR011992">
    <property type="entry name" value="EF-hand-dom_pair"/>
</dbReference>
<gene>
    <name evidence="5" type="ORF">LIER_00385</name>
</gene>
<dbReference type="GO" id="GO:0005509">
    <property type="term" value="F:calcium ion binding"/>
    <property type="evidence" value="ECO:0007669"/>
    <property type="project" value="InterPro"/>
</dbReference>
<evidence type="ECO:0000259" key="4">
    <source>
        <dbReference type="PROSITE" id="PS50222"/>
    </source>
</evidence>
<keyword evidence="1" id="KW-0479">Metal-binding</keyword>
<dbReference type="CDD" id="cd00051">
    <property type="entry name" value="EFh"/>
    <property type="match status" value="1"/>
</dbReference>
<name>A0AAV3NIA4_LITER</name>
<dbReference type="PROSITE" id="PS50222">
    <property type="entry name" value="EF_HAND_2"/>
    <property type="match status" value="2"/>
</dbReference>
<keyword evidence="3" id="KW-0106">Calcium</keyword>
<protein>
    <submittedName>
        <fullName evidence="5">Calmodulin-related</fullName>
    </submittedName>
</protein>
<keyword evidence="6" id="KW-1185">Reference proteome</keyword>
<reference evidence="5 6" key="1">
    <citation type="submission" date="2024-01" db="EMBL/GenBank/DDBJ databases">
        <title>The complete chloroplast genome sequence of Lithospermum erythrorhizon: insights into the phylogenetic relationship among Boraginaceae species and the maternal lineages of purple gromwells.</title>
        <authorList>
            <person name="Okada T."/>
            <person name="Watanabe K."/>
        </authorList>
    </citation>
    <scope>NUCLEOTIDE SEQUENCE [LARGE SCALE GENOMIC DNA]</scope>
</reference>
<dbReference type="Pfam" id="PF13499">
    <property type="entry name" value="EF-hand_7"/>
    <property type="match status" value="1"/>
</dbReference>
<dbReference type="PROSITE" id="PS00018">
    <property type="entry name" value="EF_HAND_1"/>
    <property type="match status" value="2"/>
</dbReference>
<evidence type="ECO:0000313" key="6">
    <source>
        <dbReference type="Proteomes" id="UP001454036"/>
    </source>
</evidence>
<dbReference type="InterPro" id="IPR002048">
    <property type="entry name" value="EF_hand_dom"/>
</dbReference>
<keyword evidence="2" id="KW-0677">Repeat</keyword>
<dbReference type="Proteomes" id="UP001454036">
    <property type="component" value="Unassembled WGS sequence"/>
</dbReference>
<comment type="caution">
    <text evidence="5">The sequence shown here is derived from an EMBL/GenBank/DDBJ whole genome shotgun (WGS) entry which is preliminary data.</text>
</comment>
<dbReference type="PANTHER" id="PTHR10891">
    <property type="entry name" value="EF-HAND CALCIUM-BINDING DOMAIN CONTAINING PROTEIN"/>
    <property type="match status" value="1"/>
</dbReference>
<proteinExistence type="predicted"/>
<evidence type="ECO:0000256" key="3">
    <source>
        <dbReference type="ARBA" id="ARBA00022837"/>
    </source>
</evidence>